<dbReference type="Proteomes" id="UP000198211">
    <property type="component" value="Unassembled WGS sequence"/>
</dbReference>
<dbReference type="SUPFAM" id="SSF53098">
    <property type="entry name" value="Ribonuclease H-like"/>
    <property type="match status" value="1"/>
</dbReference>
<dbReference type="EMBL" id="NBNE01002438">
    <property type="protein sequence ID" value="OWZ10459.1"/>
    <property type="molecule type" value="Genomic_DNA"/>
</dbReference>
<accession>A0A225VZR4</accession>
<gene>
    <name evidence="1" type="ORF">PHMEG_00016690</name>
</gene>
<dbReference type="OrthoDB" id="118864at2759"/>
<evidence type="ECO:0000313" key="2">
    <source>
        <dbReference type="Proteomes" id="UP000198211"/>
    </source>
</evidence>
<organism evidence="1 2">
    <name type="scientific">Phytophthora megakarya</name>
    <dbReference type="NCBI Taxonomy" id="4795"/>
    <lineage>
        <taxon>Eukaryota</taxon>
        <taxon>Sar</taxon>
        <taxon>Stramenopiles</taxon>
        <taxon>Oomycota</taxon>
        <taxon>Peronosporomycetes</taxon>
        <taxon>Peronosporales</taxon>
        <taxon>Peronosporaceae</taxon>
        <taxon>Phytophthora</taxon>
    </lineage>
</organism>
<keyword evidence="2" id="KW-1185">Reference proteome</keyword>
<comment type="caution">
    <text evidence="1">The sequence shown here is derived from an EMBL/GenBank/DDBJ whole genome shotgun (WGS) entry which is preliminary data.</text>
</comment>
<dbReference type="PANTHER" id="PTHR40866">
    <property type="entry name" value="BED-TYPE DOMAIN-CONTAINING PROTEIN"/>
    <property type="match status" value="1"/>
</dbReference>
<evidence type="ECO:0000313" key="1">
    <source>
        <dbReference type="EMBL" id="OWZ10459.1"/>
    </source>
</evidence>
<sequence length="276" mass="30939">MFGLIFDGWSHASLHYVGIFAVYECNGQRRQPLRGVSPLDEGCQDADAHIRLIANVLSVYNKTPEMVCFLVADNCATNQSIATKLTVPLVGCSSHRFNLAANKFYAEHEPILDDVNSLMTQLRHPNNYSELAKHTDLRPVKRNLTRWSSTFAMVERYLVQTGSKYRKLVKLYEDLKKLNSICKHLQKDDTDMAQVRVLFDSVKAEYPVMSDYLKAGAKIVHSPVFESAIVKTINGRAHPTSSTPPLSLCTTCYASAVACRCGNCSTRRRHGVPRNV</sequence>
<protein>
    <submittedName>
        <fullName evidence="1">Uncharacterized protein</fullName>
    </submittedName>
</protein>
<proteinExistence type="predicted"/>
<reference evidence="2" key="1">
    <citation type="submission" date="2017-03" db="EMBL/GenBank/DDBJ databases">
        <title>Phytopthora megakarya and P. palmivora, two closely related causual agents of cacao black pod achieved similar genome size and gene model numbers by different mechanisms.</title>
        <authorList>
            <person name="Ali S."/>
            <person name="Shao J."/>
            <person name="Larry D.J."/>
            <person name="Kronmiller B."/>
            <person name="Shen D."/>
            <person name="Strem M.D."/>
            <person name="Melnick R.L."/>
            <person name="Guiltinan M.J."/>
            <person name="Tyler B.M."/>
            <person name="Meinhardt L.W."/>
            <person name="Bailey B.A."/>
        </authorList>
    </citation>
    <scope>NUCLEOTIDE SEQUENCE [LARGE SCALE GENOMIC DNA]</scope>
    <source>
        <strain evidence="2">zdho120</strain>
    </source>
</reference>
<name>A0A225VZR4_9STRA</name>
<dbReference type="PANTHER" id="PTHR40866:SF1">
    <property type="entry name" value="BED-TYPE DOMAIN-CONTAINING PROTEIN"/>
    <property type="match status" value="1"/>
</dbReference>
<dbReference type="AlphaFoldDB" id="A0A225VZR4"/>
<dbReference type="InterPro" id="IPR012337">
    <property type="entry name" value="RNaseH-like_sf"/>
</dbReference>